<feature type="modified residue" description="N6-(pyridoxal phosphate)lysine" evidence="2">
    <location>
        <position position="36"/>
    </location>
</feature>
<dbReference type="RefSeq" id="WP_324669910.1">
    <property type="nucleotide sequence ID" value="NZ_CP141614.1"/>
</dbReference>
<dbReference type="InterPro" id="IPR029066">
    <property type="entry name" value="PLP-binding_barrel"/>
</dbReference>
<reference evidence="6" key="1">
    <citation type="submission" date="2023-12" db="EMBL/GenBank/DDBJ databases">
        <title>Novel isolates from deep terrestrial aquifers shed light on the physiology and ecology of the class Limnochordia.</title>
        <authorList>
            <person name="Karnachuk O.V."/>
            <person name="Lukina A.P."/>
            <person name="Avakyan M.R."/>
            <person name="Kadnikov V."/>
            <person name="Begmatov S."/>
            <person name="Beletsky A.V."/>
            <person name="Mardanov A.V."/>
            <person name="Ravin N.V."/>
        </authorList>
    </citation>
    <scope>NUCLEOTIDE SEQUENCE [LARGE SCALE GENOMIC DNA]</scope>
    <source>
        <strain evidence="6">LN</strain>
    </source>
</reference>
<dbReference type="PANTHER" id="PTHR10146">
    <property type="entry name" value="PROLINE SYNTHETASE CO-TRANSCRIBED BACTERIAL HOMOLOG PROTEIN"/>
    <property type="match status" value="1"/>
</dbReference>
<name>A0ABZ1BRR6_9FIRM</name>
<keyword evidence="6" id="KW-1185">Reference proteome</keyword>
<dbReference type="InterPro" id="IPR011078">
    <property type="entry name" value="PyrdxlP_homeostasis"/>
</dbReference>
<evidence type="ECO:0000256" key="3">
    <source>
        <dbReference type="RuleBase" id="RU004514"/>
    </source>
</evidence>
<dbReference type="Proteomes" id="UP001333102">
    <property type="component" value="Chromosome"/>
</dbReference>
<dbReference type="PROSITE" id="PS01211">
    <property type="entry name" value="UPF0001"/>
    <property type="match status" value="1"/>
</dbReference>
<gene>
    <name evidence="5" type="ORF">VLY81_04895</name>
</gene>
<dbReference type="Pfam" id="PF01168">
    <property type="entry name" value="Ala_racemase_N"/>
    <property type="match status" value="1"/>
</dbReference>
<keyword evidence="1 2" id="KW-0663">Pyridoxal phosphate</keyword>
<dbReference type="EMBL" id="CP141614">
    <property type="protein sequence ID" value="WRP15504.1"/>
    <property type="molecule type" value="Genomic_DNA"/>
</dbReference>
<proteinExistence type="inferred from homology"/>
<dbReference type="Gene3D" id="3.20.20.10">
    <property type="entry name" value="Alanine racemase"/>
    <property type="match status" value="1"/>
</dbReference>
<evidence type="ECO:0000256" key="2">
    <source>
        <dbReference type="HAMAP-Rule" id="MF_02087"/>
    </source>
</evidence>
<protein>
    <recommendedName>
        <fullName evidence="2">Pyridoxal phosphate homeostasis protein</fullName>
        <shortName evidence="2">PLP homeostasis protein</shortName>
    </recommendedName>
</protein>
<evidence type="ECO:0000256" key="1">
    <source>
        <dbReference type="ARBA" id="ARBA00022898"/>
    </source>
</evidence>
<evidence type="ECO:0000313" key="5">
    <source>
        <dbReference type="EMBL" id="WRP15504.1"/>
    </source>
</evidence>
<dbReference type="SUPFAM" id="SSF51419">
    <property type="entry name" value="PLP-binding barrel"/>
    <property type="match status" value="1"/>
</dbReference>
<organism evidence="5 6">
    <name type="scientific">Geochorda subterranea</name>
    <dbReference type="NCBI Taxonomy" id="3109564"/>
    <lineage>
        <taxon>Bacteria</taxon>
        <taxon>Bacillati</taxon>
        <taxon>Bacillota</taxon>
        <taxon>Limnochordia</taxon>
        <taxon>Limnochordales</taxon>
        <taxon>Geochordaceae</taxon>
        <taxon>Geochorda</taxon>
    </lineage>
</organism>
<sequence length="234" mass="25446">MESIANRLASIRQRIEAAAHGCGRNPAEIGLVAVSKGVDPDRIQEAYACGLHLFGENRVQELVAKVEALQGRGLDALEWHMVGHLQRNKARHVARHVTVLHSLDSLALAQELDRHLSRLGRTLDVLVEVNVSGEPTKWGVHPDEAPALVRAVASVPTLRLVGLMTVGPRTDDPQAVRAAFRTLRHLRDRIRDEGWAGPAFAHLSMGMSSDFEVAIEEGATLLRIGTALFGPRAG</sequence>
<comment type="function">
    <text evidence="2">Pyridoxal 5'-phosphate (PLP)-binding protein, which is involved in PLP homeostasis.</text>
</comment>
<dbReference type="PIRSF" id="PIRSF004848">
    <property type="entry name" value="YBL036c_PLPDEIII"/>
    <property type="match status" value="1"/>
</dbReference>
<feature type="domain" description="Alanine racemase N-terminal" evidence="4">
    <location>
        <begin position="9"/>
        <end position="231"/>
    </location>
</feature>
<accession>A0ABZ1BRR6</accession>
<dbReference type="CDD" id="cd00635">
    <property type="entry name" value="PLPDE_III_YBL036c_like"/>
    <property type="match status" value="1"/>
</dbReference>
<evidence type="ECO:0000313" key="6">
    <source>
        <dbReference type="Proteomes" id="UP001333102"/>
    </source>
</evidence>
<dbReference type="HAMAP" id="MF_02087">
    <property type="entry name" value="PLP_homeostasis"/>
    <property type="match status" value="1"/>
</dbReference>
<dbReference type="PANTHER" id="PTHR10146:SF14">
    <property type="entry name" value="PYRIDOXAL PHOSPHATE HOMEOSTASIS PROTEIN"/>
    <property type="match status" value="1"/>
</dbReference>
<comment type="similarity">
    <text evidence="2 3">Belongs to the pyridoxal phosphate-binding protein YggS/PROSC family.</text>
</comment>
<dbReference type="NCBIfam" id="TIGR00044">
    <property type="entry name" value="YggS family pyridoxal phosphate-dependent enzyme"/>
    <property type="match status" value="1"/>
</dbReference>
<dbReference type="InterPro" id="IPR001608">
    <property type="entry name" value="Ala_racemase_N"/>
</dbReference>
<evidence type="ECO:0000259" key="4">
    <source>
        <dbReference type="Pfam" id="PF01168"/>
    </source>
</evidence>